<reference evidence="8" key="1">
    <citation type="journal article" date="2022" name="Front. Genet.">
        <title>Chromosome-Scale Assembly of the Dendrobium nobile Genome Provides Insights Into the Molecular Mechanism of the Biosynthesis of the Medicinal Active Ingredient of Dendrobium.</title>
        <authorList>
            <person name="Xu Q."/>
            <person name="Niu S.-C."/>
            <person name="Li K.-L."/>
            <person name="Zheng P.-J."/>
            <person name="Zhang X.-J."/>
            <person name="Jia Y."/>
            <person name="Liu Y."/>
            <person name="Niu Y.-X."/>
            <person name="Yu L.-H."/>
            <person name="Chen D.-F."/>
            <person name="Zhang G.-Q."/>
        </authorList>
    </citation>
    <scope>NUCLEOTIDE SEQUENCE</scope>
    <source>
        <tissue evidence="8">Leaf</tissue>
    </source>
</reference>
<comment type="caution">
    <text evidence="8">The sequence shown here is derived from an EMBL/GenBank/DDBJ whole genome shotgun (WGS) entry which is preliminary data.</text>
</comment>
<gene>
    <name evidence="8" type="ORF">KFK09_009125</name>
    <name evidence="9" type="ORF">KFK09_009129</name>
</gene>
<dbReference type="OrthoDB" id="1928390at2759"/>
<protein>
    <recommendedName>
        <fullName evidence="6">Transcription repressor</fullName>
    </recommendedName>
    <alternativeName>
        <fullName evidence="6">Ovate family protein</fullName>
    </alternativeName>
</protein>
<keyword evidence="3 6" id="KW-0805">Transcription regulation</keyword>
<dbReference type="NCBIfam" id="TIGR01568">
    <property type="entry name" value="A_thal_3678"/>
    <property type="match status" value="1"/>
</dbReference>
<evidence type="ECO:0000313" key="9">
    <source>
        <dbReference type="EMBL" id="KAI0516454.1"/>
    </source>
</evidence>
<dbReference type="GO" id="GO:0045892">
    <property type="term" value="P:negative regulation of DNA-templated transcription"/>
    <property type="evidence" value="ECO:0007669"/>
    <property type="project" value="UniProtKB-UniRule"/>
</dbReference>
<dbReference type="PANTHER" id="PTHR33057">
    <property type="entry name" value="TRANSCRIPTION REPRESSOR OFP7-RELATED"/>
    <property type="match status" value="1"/>
</dbReference>
<evidence type="ECO:0000256" key="1">
    <source>
        <dbReference type="ARBA" id="ARBA00004123"/>
    </source>
</evidence>
<dbReference type="AlphaFoldDB" id="A0A8T3BRS9"/>
<proteinExistence type="predicted"/>
<evidence type="ECO:0000259" key="7">
    <source>
        <dbReference type="PROSITE" id="PS51754"/>
    </source>
</evidence>
<accession>A0A8T3BRS9</accession>
<comment type="subcellular location">
    <subcellularLocation>
        <location evidence="1 6">Nucleus</location>
    </subcellularLocation>
</comment>
<name>A0A8T3BRS9_DENNO</name>
<evidence type="ECO:0000256" key="6">
    <source>
        <dbReference type="RuleBase" id="RU367028"/>
    </source>
</evidence>
<dbReference type="PANTHER" id="PTHR33057:SF224">
    <property type="entry name" value="TRANSCRIPTION REPRESSOR"/>
    <property type="match status" value="1"/>
</dbReference>
<evidence type="ECO:0000313" key="10">
    <source>
        <dbReference type="Proteomes" id="UP000829196"/>
    </source>
</evidence>
<dbReference type="Pfam" id="PF04844">
    <property type="entry name" value="Ovate"/>
    <property type="match status" value="1"/>
</dbReference>
<evidence type="ECO:0000256" key="5">
    <source>
        <dbReference type="ARBA" id="ARBA00023242"/>
    </source>
</evidence>
<dbReference type="InterPro" id="IPR006458">
    <property type="entry name" value="Ovate_C"/>
</dbReference>
<organism evidence="8 10">
    <name type="scientific">Dendrobium nobile</name>
    <name type="common">Orchid</name>
    <dbReference type="NCBI Taxonomy" id="94219"/>
    <lineage>
        <taxon>Eukaryota</taxon>
        <taxon>Viridiplantae</taxon>
        <taxon>Streptophyta</taxon>
        <taxon>Embryophyta</taxon>
        <taxon>Tracheophyta</taxon>
        <taxon>Spermatophyta</taxon>
        <taxon>Magnoliopsida</taxon>
        <taxon>Liliopsida</taxon>
        <taxon>Asparagales</taxon>
        <taxon>Orchidaceae</taxon>
        <taxon>Epidendroideae</taxon>
        <taxon>Malaxideae</taxon>
        <taxon>Dendrobiinae</taxon>
        <taxon>Dendrobium</taxon>
    </lineage>
</organism>
<comment type="function">
    <text evidence="6">Transcriptional repressor that regulates multiple aspects of plant growth and development.</text>
</comment>
<evidence type="ECO:0000256" key="2">
    <source>
        <dbReference type="ARBA" id="ARBA00022491"/>
    </source>
</evidence>
<dbReference type="GO" id="GO:0005634">
    <property type="term" value="C:nucleus"/>
    <property type="evidence" value="ECO:0007669"/>
    <property type="project" value="UniProtKB-SubCell"/>
</dbReference>
<evidence type="ECO:0000256" key="3">
    <source>
        <dbReference type="ARBA" id="ARBA00023015"/>
    </source>
</evidence>
<evidence type="ECO:0000256" key="4">
    <source>
        <dbReference type="ARBA" id="ARBA00023163"/>
    </source>
</evidence>
<keyword evidence="2 6" id="KW-0678">Repressor</keyword>
<feature type="domain" description="OVATE" evidence="7">
    <location>
        <begin position="109"/>
        <end position="168"/>
    </location>
</feature>
<dbReference type="EMBL" id="JAGYWB010000007">
    <property type="protein sequence ID" value="KAI0516450.1"/>
    <property type="molecule type" value="Genomic_DNA"/>
</dbReference>
<keyword evidence="4 6" id="KW-0804">Transcription</keyword>
<sequence>MKLFYPRFLESCCSNKDAAFSPVKLESGDIDFHSLRHQYNLPFAGFNHAVNGASDDLFPVRWSKDDMWHSVSYPRSAGASPRSKIDSADSEMPWSSSYSMLESMESLAVVKRSDNPRADFRRSMGEMVVQKGIYKVAELEQLLHCFLSLNSHHHHLTIVKAFAEMWEELFPVSPDGRRNTDPTGYQDP</sequence>
<keyword evidence="10" id="KW-1185">Reference proteome</keyword>
<keyword evidence="5 6" id="KW-0539">Nucleus</keyword>
<dbReference type="Proteomes" id="UP000829196">
    <property type="component" value="Unassembled WGS sequence"/>
</dbReference>
<evidence type="ECO:0000313" key="8">
    <source>
        <dbReference type="EMBL" id="KAI0516450.1"/>
    </source>
</evidence>
<dbReference type="PROSITE" id="PS51754">
    <property type="entry name" value="OVATE"/>
    <property type="match status" value="1"/>
</dbReference>
<dbReference type="InterPro" id="IPR038933">
    <property type="entry name" value="Ovate"/>
</dbReference>
<dbReference type="EMBL" id="JAGYWB010000007">
    <property type="protein sequence ID" value="KAI0516454.1"/>
    <property type="molecule type" value="Genomic_DNA"/>
</dbReference>